<keyword evidence="2" id="KW-0732">Signal</keyword>
<feature type="signal peptide" evidence="2">
    <location>
        <begin position="1"/>
        <end position="25"/>
    </location>
</feature>
<evidence type="ECO:0000256" key="1">
    <source>
        <dbReference type="SAM" id="MobiDB-lite"/>
    </source>
</evidence>
<evidence type="ECO:0000313" key="3">
    <source>
        <dbReference type="EMBL" id="MBW77288.1"/>
    </source>
</evidence>
<feature type="compositionally biased region" description="Low complexity" evidence="1">
    <location>
        <begin position="37"/>
        <end position="47"/>
    </location>
</feature>
<protein>
    <submittedName>
        <fullName evidence="3">Putative secreted protein</fullName>
    </submittedName>
</protein>
<feature type="region of interest" description="Disordered" evidence="1">
    <location>
        <begin position="31"/>
        <end position="71"/>
    </location>
</feature>
<evidence type="ECO:0000256" key="2">
    <source>
        <dbReference type="SAM" id="SignalP"/>
    </source>
</evidence>
<feature type="region of interest" description="Disordered" evidence="1">
    <location>
        <begin position="105"/>
        <end position="148"/>
    </location>
</feature>
<dbReference type="AlphaFoldDB" id="A0A2M4DJD4"/>
<feature type="chain" id="PRO_5014669654" evidence="2">
    <location>
        <begin position="26"/>
        <end position="214"/>
    </location>
</feature>
<accession>A0A2M4DJD4</accession>
<name>A0A2M4DJD4_ANODA</name>
<organism evidence="3">
    <name type="scientific">Anopheles darlingi</name>
    <name type="common">Mosquito</name>
    <dbReference type="NCBI Taxonomy" id="43151"/>
    <lineage>
        <taxon>Eukaryota</taxon>
        <taxon>Metazoa</taxon>
        <taxon>Ecdysozoa</taxon>
        <taxon>Arthropoda</taxon>
        <taxon>Hexapoda</taxon>
        <taxon>Insecta</taxon>
        <taxon>Pterygota</taxon>
        <taxon>Neoptera</taxon>
        <taxon>Endopterygota</taxon>
        <taxon>Diptera</taxon>
        <taxon>Nematocera</taxon>
        <taxon>Culicoidea</taxon>
        <taxon>Culicidae</taxon>
        <taxon>Anophelinae</taxon>
        <taxon>Anopheles</taxon>
    </lineage>
</organism>
<proteinExistence type="predicted"/>
<feature type="compositionally biased region" description="Basic residues" evidence="1">
    <location>
        <begin position="60"/>
        <end position="71"/>
    </location>
</feature>
<reference evidence="3" key="1">
    <citation type="submission" date="2018-01" db="EMBL/GenBank/DDBJ databases">
        <title>An insight into the sialome of Amazonian anophelines.</title>
        <authorList>
            <person name="Ribeiro J.M."/>
            <person name="Scarpassa V."/>
            <person name="Calvo E."/>
        </authorList>
    </citation>
    <scope>NUCLEOTIDE SEQUENCE</scope>
</reference>
<sequence length="214" mass="23720">MWSFSRSKGALSAISSFSIFPLFAAEPLPPPSPPPAAASHPASQPAPCTAATPLAERHGHGPPHRTTIRPKGRTRALWSRLAWCQAPPNPILPYCALPERHTLTQEHEDRRGRVRGRTRAHATDGRASSCHMHTLPPPPSTPSDGYVRGNVTATPVLLMRDARTHARMLTLPVRFVKGCNKVIYVMYHAFEHRRFVIPVQFRVLVLEQPAFMGN</sequence>
<dbReference type="EMBL" id="GGFL01013110">
    <property type="protein sequence ID" value="MBW77288.1"/>
    <property type="molecule type" value="Transcribed_RNA"/>
</dbReference>